<proteinExistence type="predicted"/>
<evidence type="ECO:0000313" key="3">
    <source>
        <dbReference type="Proteomes" id="UP001381693"/>
    </source>
</evidence>
<reference evidence="2 3" key="1">
    <citation type="submission" date="2023-11" db="EMBL/GenBank/DDBJ databases">
        <title>Halocaridina rubra genome assembly.</title>
        <authorList>
            <person name="Smith C."/>
        </authorList>
    </citation>
    <scope>NUCLEOTIDE SEQUENCE [LARGE SCALE GENOMIC DNA]</scope>
    <source>
        <strain evidence="2">EP-1</strain>
        <tissue evidence="2">Whole</tissue>
    </source>
</reference>
<name>A0AAN8WM08_HALRR</name>
<evidence type="ECO:0000256" key="1">
    <source>
        <dbReference type="SAM" id="Phobius"/>
    </source>
</evidence>
<keyword evidence="1" id="KW-1133">Transmembrane helix</keyword>
<accession>A0AAN8WM08</accession>
<feature type="transmembrane region" description="Helical" evidence="1">
    <location>
        <begin position="55"/>
        <end position="77"/>
    </location>
</feature>
<keyword evidence="1" id="KW-0472">Membrane</keyword>
<dbReference type="AlphaFoldDB" id="A0AAN8WM08"/>
<keyword evidence="3" id="KW-1185">Reference proteome</keyword>
<dbReference type="Proteomes" id="UP001381693">
    <property type="component" value="Unassembled WGS sequence"/>
</dbReference>
<comment type="caution">
    <text evidence="2">The sequence shown here is derived from an EMBL/GenBank/DDBJ whole genome shotgun (WGS) entry which is preliminary data.</text>
</comment>
<protein>
    <submittedName>
        <fullName evidence="2">Uncharacterized protein</fullName>
    </submittedName>
</protein>
<keyword evidence="1" id="KW-0812">Transmembrane</keyword>
<dbReference type="EMBL" id="JAXCGZ010018236">
    <property type="protein sequence ID" value="KAK7067472.1"/>
    <property type="molecule type" value="Genomic_DNA"/>
</dbReference>
<sequence>MPPDATTKLKPPLPQEELIFWFEFWPTWLSRIKMYDFKVKQKMYIKNNRRGKPTFLRYFLLSGETMSLMKIIVMTIFECLHPLQGKFYVTALRIPNTLQ</sequence>
<evidence type="ECO:0000313" key="2">
    <source>
        <dbReference type="EMBL" id="KAK7067472.1"/>
    </source>
</evidence>
<organism evidence="2 3">
    <name type="scientific">Halocaridina rubra</name>
    <name type="common">Hawaiian red shrimp</name>
    <dbReference type="NCBI Taxonomy" id="373956"/>
    <lineage>
        <taxon>Eukaryota</taxon>
        <taxon>Metazoa</taxon>
        <taxon>Ecdysozoa</taxon>
        <taxon>Arthropoda</taxon>
        <taxon>Crustacea</taxon>
        <taxon>Multicrustacea</taxon>
        <taxon>Malacostraca</taxon>
        <taxon>Eumalacostraca</taxon>
        <taxon>Eucarida</taxon>
        <taxon>Decapoda</taxon>
        <taxon>Pleocyemata</taxon>
        <taxon>Caridea</taxon>
        <taxon>Atyoidea</taxon>
        <taxon>Atyidae</taxon>
        <taxon>Halocaridina</taxon>
    </lineage>
</organism>
<gene>
    <name evidence="2" type="ORF">SK128_002350</name>
</gene>